<dbReference type="AlphaFoldDB" id="W6RUW9"/>
<gene>
    <name evidence="2" type="ORF">CM240_0219</name>
</gene>
<keyword evidence="1" id="KW-1133">Transmembrane helix</keyword>
<sequence>MKGRQHVLIGTTATVATGIGLICSGSSVTNFIPIVIGGIIGSYIPDIDSHKSKAAQIFNKLFVILIVVLAILYCLGITLDLERFIGGLDANDPKTLAVLIFAVVTILGKLSPHRMFTHKWFGTMLFCYSVYLMGNMYFTIGFTTGYILHIVADTMTKNGKYLKFFQFKLPCRNSKNKFDISW</sequence>
<dbReference type="Pfam" id="PF04307">
    <property type="entry name" value="YdjM"/>
    <property type="match status" value="1"/>
</dbReference>
<dbReference type="OrthoDB" id="5459053at2"/>
<name>W6RUW9_9CLOT</name>
<dbReference type="EMBL" id="HG917868">
    <property type="protein sequence ID" value="CDM67389.1"/>
    <property type="molecule type" value="Genomic_DNA"/>
</dbReference>
<feature type="transmembrane region" description="Helical" evidence="1">
    <location>
        <begin position="130"/>
        <end position="152"/>
    </location>
</feature>
<accession>W6RUW9</accession>
<dbReference type="InterPro" id="IPR007404">
    <property type="entry name" value="YdjM-like"/>
</dbReference>
<feature type="transmembrane region" description="Helical" evidence="1">
    <location>
        <begin position="61"/>
        <end position="81"/>
    </location>
</feature>
<keyword evidence="1" id="KW-0812">Transmembrane</keyword>
<dbReference type="STRING" id="1216932.CM240_0219"/>
<dbReference type="HOGENOM" id="CLU_097802_1_0_9"/>
<feature type="transmembrane region" description="Helical" evidence="1">
    <location>
        <begin position="12"/>
        <end position="41"/>
    </location>
</feature>
<proteinExistence type="predicted"/>
<dbReference type="Proteomes" id="UP000019426">
    <property type="component" value="Chromosome M2/40_rep1"/>
</dbReference>
<evidence type="ECO:0000313" key="2">
    <source>
        <dbReference type="EMBL" id="CDM67389.1"/>
    </source>
</evidence>
<evidence type="ECO:0000313" key="3">
    <source>
        <dbReference type="Proteomes" id="UP000019426"/>
    </source>
</evidence>
<dbReference type="KEGG" id="clt:CM240_0219"/>
<feature type="transmembrane region" description="Helical" evidence="1">
    <location>
        <begin position="93"/>
        <end position="110"/>
    </location>
</feature>
<evidence type="ECO:0000256" key="1">
    <source>
        <dbReference type="SAM" id="Phobius"/>
    </source>
</evidence>
<dbReference type="PATRIC" id="fig|1216932.3.peg.199"/>
<keyword evidence="3" id="KW-1185">Reference proteome</keyword>
<organism evidence="2 3">
    <name type="scientific">Clostridium bornimense</name>
    <dbReference type="NCBI Taxonomy" id="1216932"/>
    <lineage>
        <taxon>Bacteria</taxon>
        <taxon>Bacillati</taxon>
        <taxon>Bacillota</taxon>
        <taxon>Clostridia</taxon>
        <taxon>Eubacteriales</taxon>
        <taxon>Clostridiaceae</taxon>
        <taxon>Clostridium</taxon>
    </lineage>
</organism>
<dbReference type="RefSeq" id="WP_044035851.1">
    <property type="nucleotide sequence ID" value="NZ_HG917868.1"/>
</dbReference>
<dbReference type="eggNOG" id="ENOG5030G9E">
    <property type="taxonomic scope" value="Bacteria"/>
</dbReference>
<protein>
    <submittedName>
        <fullName evidence="2">Putative membrane protein</fullName>
    </submittedName>
</protein>
<keyword evidence="1" id="KW-0472">Membrane</keyword>
<reference evidence="2 3" key="1">
    <citation type="submission" date="2013-11" db="EMBL/GenBank/DDBJ databases">
        <title>Complete genome sequence of Clostridum sp. M2/40.</title>
        <authorList>
            <person name="Wibberg D."/>
            <person name="Puehler A."/>
            <person name="Schlueter A."/>
        </authorList>
    </citation>
    <scope>NUCLEOTIDE SEQUENCE [LARGE SCALE GENOMIC DNA]</scope>
    <source>
        <strain evidence="3">M2/40</strain>
    </source>
</reference>